<dbReference type="Proteomes" id="UP000193067">
    <property type="component" value="Unassembled WGS sequence"/>
</dbReference>
<keyword evidence="3 6" id="KW-0645">Protease</keyword>
<dbReference type="STRING" id="1353009.A0A1Y2IVY6"/>
<dbReference type="Pfam" id="PF00450">
    <property type="entry name" value="Peptidase_S10"/>
    <property type="match status" value="1"/>
</dbReference>
<dbReference type="GO" id="GO:0006508">
    <property type="term" value="P:proteolysis"/>
    <property type="evidence" value="ECO:0007669"/>
    <property type="project" value="UniProtKB-KW"/>
</dbReference>
<feature type="signal peptide" evidence="6">
    <location>
        <begin position="1"/>
        <end position="21"/>
    </location>
</feature>
<name>A0A1Y2IVY6_TRAC3</name>
<dbReference type="PROSITE" id="PS00131">
    <property type="entry name" value="CARBOXYPEPT_SER_SER"/>
    <property type="match status" value="1"/>
</dbReference>
<dbReference type="InterPro" id="IPR018202">
    <property type="entry name" value="Ser_caboxypep_ser_AS"/>
</dbReference>
<dbReference type="InterPro" id="IPR029058">
    <property type="entry name" value="AB_hydrolase_fold"/>
</dbReference>
<evidence type="ECO:0000256" key="2">
    <source>
        <dbReference type="ARBA" id="ARBA00022645"/>
    </source>
</evidence>
<dbReference type="SUPFAM" id="SSF53474">
    <property type="entry name" value="alpha/beta-Hydrolases"/>
    <property type="match status" value="1"/>
</dbReference>
<gene>
    <name evidence="7" type="ORF">PYCCODRAFT_1433108</name>
</gene>
<dbReference type="InterPro" id="IPR001563">
    <property type="entry name" value="Peptidase_S10"/>
</dbReference>
<dbReference type="PANTHER" id="PTHR11802:SF479">
    <property type="entry name" value="CARBOXYPEPTIDASE"/>
    <property type="match status" value="1"/>
</dbReference>
<keyword evidence="4 6" id="KW-0378">Hydrolase</keyword>
<evidence type="ECO:0000256" key="6">
    <source>
        <dbReference type="RuleBase" id="RU361156"/>
    </source>
</evidence>
<organism evidence="7 8">
    <name type="scientific">Trametes coccinea (strain BRFM310)</name>
    <name type="common">Pycnoporus coccineus</name>
    <dbReference type="NCBI Taxonomy" id="1353009"/>
    <lineage>
        <taxon>Eukaryota</taxon>
        <taxon>Fungi</taxon>
        <taxon>Dikarya</taxon>
        <taxon>Basidiomycota</taxon>
        <taxon>Agaricomycotina</taxon>
        <taxon>Agaricomycetes</taxon>
        <taxon>Polyporales</taxon>
        <taxon>Polyporaceae</taxon>
        <taxon>Trametes</taxon>
    </lineage>
</organism>
<dbReference type="AlphaFoldDB" id="A0A1Y2IVY6"/>
<feature type="chain" id="PRO_5011832841" description="Carboxypeptidase" evidence="6">
    <location>
        <begin position="22"/>
        <end position="644"/>
    </location>
</feature>
<keyword evidence="8" id="KW-1185">Reference proteome</keyword>
<evidence type="ECO:0000313" key="8">
    <source>
        <dbReference type="Proteomes" id="UP000193067"/>
    </source>
</evidence>
<sequence>MGISALRVSALVACAAAIVHAGYPPFLVPSSWPHDYPGKPSGDFSPAWQKYFEVTEPLRNVTFPLSRNFAGNIPVNRAGHPNNTLFFWAFEKEKGSLTADASERSNEPWGIWLNGGPGSSSMIGLTSENGPVHVDSNFRLTPNNFSWDKLADYVWIDQPVGVGFSTADSAGYVHDEDEMGRDFMGFLSNLVKVFPSLKTRPLYLTGESYAGTYIPYIMKTYFGLADPPVKIAKFAIGDGTVGNAVVFELLPTVTTIETYPQLIGYDTAVFEYFREQEHLCGYDLNLTYPQNGHFPTLEFIAGQDISSQSSSSASRLNAAVHARRKQKLRNIVDLAKRVSEENVRRDVPLVQKRDLSGRANGTIDPWYGCDLFDEMIEYAVNFSLPWSIKHNDISGFDVYQIPDALDPEANMDATAFFNDNKTRAALHAPTSKDWQSSIFYPFLGDPTFEGNDPSVEPMAFLDDLATNATHKNVAVVLYSGNDDSLVAHRGTEVVIQNTTFGGIQGFTRRPSTPWIDDNGEIGGVVHQERNWTYVLVEGAGHLIPYTNPLRGFILAREFILGNNQTGLVTNSSGTVSVVGGESSALAVDAIPGQLGIYEGSFSTTATYTYPSATIAAWNSYIATATAISDSSAKAVNSSSGNGLP</sequence>
<proteinExistence type="inferred from homology"/>
<dbReference type="EMBL" id="KZ084095">
    <property type="protein sequence ID" value="OSD04774.1"/>
    <property type="molecule type" value="Genomic_DNA"/>
</dbReference>
<dbReference type="PRINTS" id="PR00724">
    <property type="entry name" value="CRBOXYPTASEC"/>
</dbReference>
<evidence type="ECO:0000256" key="5">
    <source>
        <dbReference type="ARBA" id="ARBA00023180"/>
    </source>
</evidence>
<evidence type="ECO:0000256" key="4">
    <source>
        <dbReference type="ARBA" id="ARBA00022801"/>
    </source>
</evidence>
<keyword evidence="6" id="KW-0732">Signal</keyword>
<evidence type="ECO:0000256" key="1">
    <source>
        <dbReference type="ARBA" id="ARBA00009431"/>
    </source>
</evidence>
<comment type="similarity">
    <text evidence="1 6">Belongs to the peptidase S10 family.</text>
</comment>
<keyword evidence="2 6" id="KW-0121">Carboxypeptidase</keyword>
<accession>A0A1Y2IVY6</accession>
<evidence type="ECO:0000313" key="7">
    <source>
        <dbReference type="EMBL" id="OSD04774.1"/>
    </source>
</evidence>
<reference evidence="7 8" key="1">
    <citation type="journal article" date="2015" name="Biotechnol. Biofuels">
        <title>Enhanced degradation of softwood versus hardwood by the white-rot fungus Pycnoporus coccineus.</title>
        <authorList>
            <person name="Couturier M."/>
            <person name="Navarro D."/>
            <person name="Chevret D."/>
            <person name="Henrissat B."/>
            <person name="Piumi F."/>
            <person name="Ruiz-Duenas F.J."/>
            <person name="Martinez A.T."/>
            <person name="Grigoriev I.V."/>
            <person name="Riley R."/>
            <person name="Lipzen A."/>
            <person name="Berrin J.G."/>
            <person name="Master E.R."/>
            <person name="Rosso M.N."/>
        </authorList>
    </citation>
    <scope>NUCLEOTIDE SEQUENCE [LARGE SCALE GENOMIC DNA]</scope>
    <source>
        <strain evidence="7 8">BRFM310</strain>
    </source>
</reference>
<dbReference type="OrthoDB" id="443318at2759"/>
<keyword evidence="5" id="KW-0325">Glycoprotein</keyword>
<dbReference type="PANTHER" id="PTHR11802">
    <property type="entry name" value="SERINE PROTEASE FAMILY S10 SERINE CARBOXYPEPTIDASE"/>
    <property type="match status" value="1"/>
</dbReference>
<dbReference type="GO" id="GO:0004185">
    <property type="term" value="F:serine-type carboxypeptidase activity"/>
    <property type="evidence" value="ECO:0007669"/>
    <property type="project" value="UniProtKB-UniRule"/>
</dbReference>
<protein>
    <recommendedName>
        <fullName evidence="6">Carboxypeptidase</fullName>
        <ecNumber evidence="6">3.4.16.-</ecNumber>
    </recommendedName>
</protein>
<evidence type="ECO:0000256" key="3">
    <source>
        <dbReference type="ARBA" id="ARBA00022670"/>
    </source>
</evidence>
<dbReference type="EC" id="3.4.16.-" evidence="6"/>
<dbReference type="Gene3D" id="3.40.50.1820">
    <property type="entry name" value="alpha/beta hydrolase"/>
    <property type="match status" value="1"/>
</dbReference>